<sequence length="212" mass="23870">MKSQVCICVLASVMSFGAWAVDDRADPWERDEDISGVVVDVEYSRRDDGFYQYDYVISNPEDSKGIVSTLFVDLECDQELDDQGLQEQRDDDPRNMGIGRPEEHGIAYTPAIIRADRGDYGISVLAEALWGVYIKPGETWGNMRIISPYGPGMRQFKVDPALNTDPRYWNYDDVAPEEMEELPGKEDFRVTGVIIGPECPGVTPPPDSARFY</sequence>
<protein>
    <submittedName>
        <fullName evidence="2">Uncharacterized protein</fullName>
    </submittedName>
</protein>
<keyword evidence="1" id="KW-0732">Signal</keyword>
<feature type="chain" id="PRO_5042817264" evidence="1">
    <location>
        <begin position="21"/>
        <end position="212"/>
    </location>
</feature>
<dbReference type="EMBL" id="JAYGII010000034">
    <property type="protein sequence ID" value="MEA5446471.1"/>
    <property type="molecule type" value="Genomic_DNA"/>
</dbReference>
<feature type="signal peptide" evidence="1">
    <location>
        <begin position="1"/>
        <end position="20"/>
    </location>
</feature>
<reference evidence="2 3" key="1">
    <citation type="submission" date="2023-12" db="EMBL/GenBank/DDBJ databases">
        <title>Whole-genome sequencing of halo(alkali)philic microorganisms from hypersaline lakes.</title>
        <authorList>
            <person name="Sorokin D.Y."/>
            <person name="Merkel A.Y."/>
            <person name="Messina E."/>
            <person name="Yakimov M."/>
        </authorList>
    </citation>
    <scope>NUCLEOTIDE SEQUENCE [LARGE SCALE GENOMIC DNA]</scope>
    <source>
        <strain evidence="2 3">AB-CW1</strain>
    </source>
</reference>
<dbReference type="AlphaFoldDB" id="A0AAP6MND2"/>
<evidence type="ECO:0000256" key="1">
    <source>
        <dbReference type="SAM" id="SignalP"/>
    </source>
</evidence>
<comment type="caution">
    <text evidence="2">The sequence shown here is derived from an EMBL/GenBank/DDBJ whole genome shotgun (WGS) entry which is preliminary data.</text>
</comment>
<dbReference type="Proteomes" id="UP001302316">
    <property type="component" value="Unassembled WGS sequence"/>
</dbReference>
<name>A0AAP6MND2_9GAMM</name>
<organism evidence="2 3">
    <name type="scientific">Natronospira elongata</name>
    <dbReference type="NCBI Taxonomy" id="3110268"/>
    <lineage>
        <taxon>Bacteria</taxon>
        <taxon>Pseudomonadati</taxon>
        <taxon>Pseudomonadota</taxon>
        <taxon>Gammaproteobacteria</taxon>
        <taxon>Natronospirales</taxon>
        <taxon>Natronospiraceae</taxon>
        <taxon>Natronospira</taxon>
    </lineage>
</organism>
<proteinExistence type="predicted"/>
<gene>
    <name evidence="2" type="ORF">VCB98_11635</name>
</gene>
<keyword evidence="3" id="KW-1185">Reference proteome</keyword>
<accession>A0AAP6MND2</accession>
<evidence type="ECO:0000313" key="2">
    <source>
        <dbReference type="EMBL" id="MEA5446471.1"/>
    </source>
</evidence>
<dbReference type="RefSeq" id="WP_306727124.1">
    <property type="nucleotide sequence ID" value="NZ_JAYGII010000034.1"/>
</dbReference>
<evidence type="ECO:0000313" key="3">
    <source>
        <dbReference type="Proteomes" id="UP001302316"/>
    </source>
</evidence>